<proteinExistence type="predicted"/>
<dbReference type="Proteomes" id="UP001596154">
    <property type="component" value="Unassembled WGS sequence"/>
</dbReference>
<accession>A0ABW0UXN8</accession>
<reference evidence="2" key="1">
    <citation type="journal article" date="2019" name="Int. J. Syst. Evol. Microbiol.">
        <title>The Global Catalogue of Microorganisms (GCM) 10K type strain sequencing project: providing services to taxonomists for standard genome sequencing and annotation.</title>
        <authorList>
            <consortium name="The Broad Institute Genomics Platform"/>
            <consortium name="The Broad Institute Genome Sequencing Center for Infectious Disease"/>
            <person name="Wu L."/>
            <person name="Ma J."/>
        </authorList>
    </citation>
    <scope>NUCLEOTIDE SEQUENCE [LARGE SCALE GENOMIC DNA]</scope>
    <source>
        <strain evidence="2">CGMCC 4.7248</strain>
    </source>
</reference>
<protein>
    <submittedName>
        <fullName evidence="1">Uncharacterized protein</fullName>
    </submittedName>
</protein>
<comment type="caution">
    <text evidence="1">The sequence shown here is derived from an EMBL/GenBank/DDBJ whole genome shotgun (WGS) entry which is preliminary data.</text>
</comment>
<organism evidence="1 2">
    <name type="scientific">Streptomyces bullii</name>
    <dbReference type="NCBI Taxonomy" id="349910"/>
    <lineage>
        <taxon>Bacteria</taxon>
        <taxon>Bacillati</taxon>
        <taxon>Actinomycetota</taxon>
        <taxon>Actinomycetes</taxon>
        <taxon>Kitasatosporales</taxon>
        <taxon>Streptomycetaceae</taxon>
        <taxon>Streptomyces</taxon>
    </lineage>
</organism>
<dbReference type="RefSeq" id="WP_381029177.1">
    <property type="nucleotide sequence ID" value="NZ_JBHSNY010000013.1"/>
</dbReference>
<evidence type="ECO:0000313" key="2">
    <source>
        <dbReference type="Proteomes" id="UP001596154"/>
    </source>
</evidence>
<keyword evidence="2" id="KW-1185">Reference proteome</keyword>
<dbReference type="EMBL" id="JBHSNY010000013">
    <property type="protein sequence ID" value="MFC5638397.1"/>
    <property type="molecule type" value="Genomic_DNA"/>
</dbReference>
<sequence length="44" mass="5153">MPQGVRFDLPFDTPVSGHLEYARARHLRRLWDIGLVRSRAGFEE</sequence>
<gene>
    <name evidence="1" type="ORF">ACFPZJ_32480</name>
</gene>
<evidence type="ECO:0000313" key="1">
    <source>
        <dbReference type="EMBL" id="MFC5638397.1"/>
    </source>
</evidence>
<name>A0ABW0UXN8_9ACTN</name>